<dbReference type="EMBL" id="CP001842">
    <property type="protein sequence ID" value="ADB95152.1"/>
    <property type="molecule type" value="Genomic_DNA"/>
</dbReference>
<protein>
    <submittedName>
        <fullName evidence="1">Uncharacterized protein</fullName>
    </submittedName>
</protein>
<reference evidence="1 2" key="1">
    <citation type="journal article" date="2010" name="Nature">
        <title>Metabolic streamlining in an open-ocean nitrogen-fixing cyanobacterium.</title>
        <authorList>
            <person name="Tripp H.J."/>
            <person name="Bench S.R."/>
            <person name="Turk K.A."/>
            <person name="Foster R.A."/>
            <person name="Desany B.A."/>
            <person name="Niazi F."/>
            <person name="Affourtit J.P."/>
            <person name="Zehr J.P."/>
        </authorList>
    </citation>
    <scope>NUCLEOTIDE SEQUENCE [LARGE SCALE GENOMIC DNA]</scope>
    <source>
        <strain evidence="2">ALOHA</strain>
    </source>
</reference>
<sequence>MVADTISPDYDINLTEFDQTKQ</sequence>
<evidence type="ECO:0000313" key="1">
    <source>
        <dbReference type="EMBL" id="ADB95152.1"/>
    </source>
</evidence>
<dbReference type="HOGENOM" id="CLU_3424657_0_0_3"/>
<gene>
    <name evidence="1" type="ordered locus">UCYN_04150</name>
</gene>
<name>D3ENV2_ATETH</name>
<organism evidence="2">
    <name type="scientific">Atelocyanobacterium thalassa (isolate ALOHA)</name>
    <dbReference type="NCBI Taxonomy" id="1453429"/>
    <lineage>
        <taxon>Bacteria</taxon>
        <taxon>Bacillati</taxon>
        <taxon>Cyanobacteriota</taxon>
        <taxon>Cyanophyceae</taxon>
        <taxon>Oscillatoriophycideae</taxon>
        <taxon>Chroococcales</taxon>
        <taxon>Aphanothecaceae</taxon>
        <taxon>Candidatus Atelocyanobacterium</taxon>
        <taxon>Candidatus Atelocyanobacterium thalassae</taxon>
    </lineage>
</organism>
<proteinExistence type="predicted"/>
<dbReference type="STRING" id="1453429.UCYN_04150"/>
<dbReference type="AlphaFoldDB" id="D3ENV2"/>
<dbReference type="KEGG" id="cyu:UCYN_04150"/>
<accession>D3ENV2</accession>
<dbReference type="Proteomes" id="UP000001405">
    <property type="component" value="Chromosome"/>
</dbReference>
<keyword evidence="2" id="KW-1185">Reference proteome</keyword>
<evidence type="ECO:0000313" key="2">
    <source>
        <dbReference type="Proteomes" id="UP000001405"/>
    </source>
</evidence>